<sequence length="497" mass="57819">MKKVFMIVHELDVNKGGMTTAMLTRSKVFYDNKIAGNIVTFDYKFDYPEIIQALKKSRKMDERTEMLNPFDFYKAKADQSKNKRNPTLYKAIDQLLKGTVEIKESQSVSRYFNQKTGEYVSYKKFFENTSFLDIFENNKRIKRIYYREEKIQKIDVFNHENKLIAEQFFDSKCYLYLYRQINAKNGSVGQTYLINEKKQFKNNVGFCTYFLDELVKDDKKNIMICDGPGSFPKMLATRHKAAKKFAVIHINHHKNFDNSGAVKEKEDYILKNAQKIAGVICLTEAQNRDIIKEYQIDNVSVISNFINITDQIPETTHRKVVGHISRLVPQKGLPYLIEVAKEVVEKDNEIEFHIYGDGEEKNKLERLIRENELEKNVKLLGYTDNATDKIKDFGCVVSTSQFEGQGLSIIEAMLLEKPVIAFDIKYGPSDFIRHEENGYLIENQNISGMADKILKVINDEALAKQYGKESRKTIIELYHSEKLMEKWDRLFNGKVLA</sequence>
<evidence type="ECO:0000313" key="6">
    <source>
        <dbReference type="Proteomes" id="UP000264146"/>
    </source>
</evidence>
<dbReference type="Gene3D" id="3.40.50.2000">
    <property type="entry name" value="Glycogen Phosphorylase B"/>
    <property type="match status" value="3"/>
</dbReference>
<dbReference type="RefSeq" id="WP_126495960.1">
    <property type="nucleotide sequence ID" value="NZ_LR962863.1"/>
</dbReference>
<keyword evidence="2 5" id="KW-0808">Transferase</keyword>
<dbReference type="EMBL" id="LR962863">
    <property type="protein sequence ID" value="CAD7358731.1"/>
    <property type="molecule type" value="Genomic_DNA"/>
</dbReference>
<evidence type="ECO:0000259" key="3">
    <source>
        <dbReference type="Pfam" id="PF00534"/>
    </source>
</evidence>
<accession>A0A7Z7QN22</accession>
<dbReference type="AlphaFoldDB" id="A0A7Z7QN22"/>
<dbReference type="Pfam" id="PF00534">
    <property type="entry name" value="Glycos_transf_1"/>
    <property type="match status" value="1"/>
</dbReference>
<dbReference type="PANTHER" id="PTHR12526:SF629">
    <property type="entry name" value="TEICHURONIC ACID BIOSYNTHESIS GLYCOSYLTRANSFERASE TUAH-RELATED"/>
    <property type="match status" value="1"/>
</dbReference>
<proteinExistence type="predicted"/>
<evidence type="ECO:0000256" key="2">
    <source>
        <dbReference type="ARBA" id="ARBA00022679"/>
    </source>
</evidence>
<dbReference type="EMBL" id="UHEF01000001">
    <property type="protein sequence ID" value="SUM86578.1"/>
    <property type="molecule type" value="Genomic_DNA"/>
</dbReference>
<evidence type="ECO:0000313" key="4">
    <source>
        <dbReference type="EMBL" id="CAD7358731.1"/>
    </source>
</evidence>
<gene>
    <name evidence="5" type="primary">tagE_1</name>
    <name evidence="5" type="ORF">NCTC12218_00314</name>
</gene>
<evidence type="ECO:0000313" key="5">
    <source>
        <dbReference type="EMBL" id="SUM86578.1"/>
    </source>
</evidence>
<keyword evidence="1 5" id="KW-0328">Glycosyltransferase</keyword>
<protein>
    <submittedName>
        <fullName evidence="5">Putative glycosyl transferases</fullName>
        <ecNumber evidence="5">2.4.1.52</ecNumber>
    </submittedName>
</protein>
<dbReference type="EC" id="2.4.1.52" evidence="5"/>
<dbReference type="PANTHER" id="PTHR12526">
    <property type="entry name" value="GLYCOSYLTRANSFERASE"/>
    <property type="match status" value="1"/>
</dbReference>
<reference evidence="4 6" key="2">
    <citation type="submission" date="2020-11" db="EMBL/GenBank/DDBJ databases">
        <authorList>
            <consortium name="Pathogen Informatics"/>
        </authorList>
    </citation>
    <scope>NUCLEOTIDE SEQUENCE [LARGE SCALE GENOMIC DNA]</scope>
    <source>
        <strain evidence="4 6">NCTC12218</strain>
    </source>
</reference>
<evidence type="ECO:0000256" key="1">
    <source>
        <dbReference type="ARBA" id="ARBA00022676"/>
    </source>
</evidence>
<organism evidence="5">
    <name type="scientific">Staphylococcus schleiferi</name>
    <dbReference type="NCBI Taxonomy" id="1295"/>
    <lineage>
        <taxon>Bacteria</taxon>
        <taxon>Bacillati</taxon>
        <taxon>Bacillota</taxon>
        <taxon>Bacilli</taxon>
        <taxon>Bacillales</taxon>
        <taxon>Staphylococcaceae</taxon>
        <taxon>Staphylococcus</taxon>
    </lineage>
</organism>
<name>A0A7Z7QN22_STASC</name>
<dbReference type="GO" id="GO:0047265">
    <property type="term" value="F:poly(glycerol-phosphate) alpha-glucosyltransferase activity"/>
    <property type="evidence" value="ECO:0007669"/>
    <property type="project" value="UniProtKB-EC"/>
</dbReference>
<feature type="domain" description="Glycosyl transferase family 1" evidence="3">
    <location>
        <begin position="310"/>
        <end position="472"/>
    </location>
</feature>
<reference evidence="5" key="1">
    <citation type="submission" date="2018-06" db="EMBL/GenBank/DDBJ databases">
        <authorList>
            <consortium name="Pathogen Informatics"/>
            <person name="Doyle S."/>
        </authorList>
    </citation>
    <scope>NUCLEOTIDE SEQUENCE [LARGE SCALE GENOMIC DNA]</scope>
    <source>
        <strain evidence="5">NCTC12218</strain>
    </source>
</reference>
<dbReference type="SUPFAM" id="SSF53756">
    <property type="entry name" value="UDP-Glycosyltransferase/glycogen phosphorylase"/>
    <property type="match status" value="1"/>
</dbReference>
<dbReference type="Proteomes" id="UP000264146">
    <property type="component" value="Chromosome"/>
</dbReference>
<dbReference type="InterPro" id="IPR001296">
    <property type="entry name" value="Glyco_trans_1"/>
</dbReference>